<sequence length="172" mass="18771">MVGIVAPNLAGLLGKLGGAGGKGFPKTLTKEDFGLADTAVKAGVWNKIGELKVPPQQAYRWGYGNPNQPYNQGYMYVLLQYNDGTTVTEVKGKVRLCVADANELKKDVVFEEREEVLHAAAADITKQRPLPEQGPIAREDDKLIIEFMPDQDGQITAADCDIRLPVTVYPAR</sequence>
<dbReference type="RefSeq" id="WP_013684710.1">
    <property type="nucleotide sequence ID" value="NC_015320.1"/>
</dbReference>
<organism evidence="1 2">
    <name type="scientific">Archaeoglobus veneficus (strain DSM 11195 / SNP6)</name>
    <dbReference type="NCBI Taxonomy" id="693661"/>
    <lineage>
        <taxon>Archaea</taxon>
        <taxon>Methanobacteriati</taxon>
        <taxon>Methanobacteriota</taxon>
        <taxon>Archaeoglobi</taxon>
        <taxon>Archaeoglobales</taxon>
        <taxon>Archaeoglobaceae</taxon>
        <taxon>Archaeoglobus</taxon>
    </lineage>
</organism>
<dbReference type="Proteomes" id="UP000008136">
    <property type="component" value="Chromosome"/>
</dbReference>
<evidence type="ECO:0000313" key="1">
    <source>
        <dbReference type="EMBL" id="AEA48059.1"/>
    </source>
</evidence>
<keyword evidence="2" id="KW-1185">Reference proteome</keyword>
<reference evidence="1 2" key="1">
    <citation type="submission" date="2011-03" db="EMBL/GenBank/DDBJ databases">
        <title>The complete genome of Archaeoglobus veneficus SNP6.</title>
        <authorList>
            <consortium name="US DOE Joint Genome Institute (JGI-PGF)"/>
            <person name="Lucas S."/>
            <person name="Copeland A."/>
            <person name="Lapidus A."/>
            <person name="Bruce D."/>
            <person name="Goodwin L."/>
            <person name="Pitluck S."/>
            <person name="Kyrpides N."/>
            <person name="Mavromatis K."/>
            <person name="Pagani I."/>
            <person name="Ivanova N."/>
            <person name="Mikhailova N."/>
            <person name="Lu M."/>
            <person name="Detter J.C."/>
            <person name="Tapia R."/>
            <person name="Han C."/>
            <person name="Land M."/>
            <person name="Hauser L."/>
            <person name="Markowitz V."/>
            <person name="Cheng J.-F."/>
            <person name="Hugenholtz P."/>
            <person name="Woyke T."/>
            <person name="Wu D."/>
            <person name="Spring S."/>
            <person name="Brambilla E."/>
            <person name="Klenk H.-P."/>
            <person name="Eisen J.A."/>
        </authorList>
    </citation>
    <scope>NUCLEOTIDE SEQUENCE [LARGE SCALE GENOMIC DNA]</scope>
    <source>
        <strain>SNP6</strain>
    </source>
</reference>
<accession>F2KSI9</accession>
<dbReference type="GeneID" id="10395203"/>
<dbReference type="eggNOG" id="arCOG12069">
    <property type="taxonomic scope" value="Archaea"/>
</dbReference>
<evidence type="ECO:0000313" key="2">
    <source>
        <dbReference type="Proteomes" id="UP000008136"/>
    </source>
</evidence>
<dbReference type="EMBL" id="CP002588">
    <property type="protein sequence ID" value="AEA48059.1"/>
    <property type="molecule type" value="Genomic_DNA"/>
</dbReference>
<dbReference type="STRING" id="693661.Arcve_2069"/>
<dbReference type="KEGG" id="ave:Arcve_2069"/>
<dbReference type="AlphaFoldDB" id="F2KSI9"/>
<proteinExistence type="predicted"/>
<protein>
    <submittedName>
        <fullName evidence="1">Uncharacterized protein</fullName>
    </submittedName>
</protein>
<gene>
    <name evidence="1" type="ordered locus">Arcve_2069</name>
</gene>
<name>F2KSI9_ARCVS</name>
<dbReference type="HOGENOM" id="CLU_1551742_0_0_2"/>